<evidence type="ECO:0000256" key="1">
    <source>
        <dbReference type="ARBA" id="ARBA00001933"/>
    </source>
</evidence>
<dbReference type="Pfam" id="PF00291">
    <property type="entry name" value="PALP"/>
    <property type="match status" value="1"/>
</dbReference>
<comment type="cofactor">
    <cofactor evidence="1">
        <name>pyridoxal 5'-phosphate</name>
        <dbReference type="ChEBI" id="CHEBI:597326"/>
    </cofactor>
</comment>
<evidence type="ECO:0000259" key="6">
    <source>
        <dbReference type="Pfam" id="PF00291"/>
    </source>
</evidence>
<dbReference type="STRING" id="1769779.AUP74_01091"/>
<dbReference type="SUPFAM" id="SSF53686">
    <property type="entry name" value="Tryptophan synthase beta subunit-like PLP-dependent enzymes"/>
    <property type="match status" value="1"/>
</dbReference>
<feature type="active site" description="Nucleophile" evidence="4">
    <location>
        <position position="76"/>
    </location>
</feature>
<comment type="similarity">
    <text evidence="2">Belongs to the ACC deaminase/D-cysteine desulfhydrase family.</text>
</comment>
<dbReference type="KEGG" id="micc:AUP74_01091"/>
<dbReference type="RefSeq" id="WP_069946679.1">
    <property type="nucleotide sequence ID" value="NZ_CP014143.1"/>
</dbReference>
<evidence type="ECO:0000256" key="4">
    <source>
        <dbReference type="PIRSR" id="PIRSR006278-1"/>
    </source>
</evidence>
<name>A0A1C9W5X0_9GAMM</name>
<organism evidence="7 8">
    <name type="scientific">Microbulbifer aggregans</name>
    <dbReference type="NCBI Taxonomy" id="1769779"/>
    <lineage>
        <taxon>Bacteria</taxon>
        <taxon>Pseudomonadati</taxon>
        <taxon>Pseudomonadota</taxon>
        <taxon>Gammaproteobacteria</taxon>
        <taxon>Cellvibrionales</taxon>
        <taxon>Microbulbiferaceae</taxon>
        <taxon>Microbulbifer</taxon>
    </lineage>
</organism>
<dbReference type="GO" id="GO:0034011">
    <property type="term" value="F:L-cysteate sulfo-lyase activity"/>
    <property type="evidence" value="ECO:0007669"/>
    <property type="project" value="UniProtKB-EC"/>
</dbReference>
<dbReference type="AlphaFoldDB" id="A0A1C9W5X0"/>
<dbReference type="PANTHER" id="PTHR43780:SF2">
    <property type="entry name" value="1-AMINOCYCLOPROPANE-1-CARBOXYLATE DEAMINASE-RELATED"/>
    <property type="match status" value="1"/>
</dbReference>
<evidence type="ECO:0000256" key="3">
    <source>
        <dbReference type="ARBA" id="ARBA00022898"/>
    </source>
</evidence>
<feature type="domain" description="Tryptophan synthase beta chain-like PALP" evidence="6">
    <location>
        <begin position="11"/>
        <end position="315"/>
    </location>
</feature>
<evidence type="ECO:0000256" key="5">
    <source>
        <dbReference type="PIRSR" id="PIRSR006278-2"/>
    </source>
</evidence>
<evidence type="ECO:0000313" key="8">
    <source>
        <dbReference type="Proteomes" id="UP000095672"/>
    </source>
</evidence>
<dbReference type="PIRSF" id="PIRSF006278">
    <property type="entry name" value="ACCD_DCysDesulf"/>
    <property type="match status" value="1"/>
</dbReference>
<gene>
    <name evidence="7" type="primary">cuyA_1</name>
    <name evidence="7" type="ORF">AUP74_01091</name>
</gene>
<dbReference type="OrthoDB" id="9801249at2"/>
<reference evidence="8" key="1">
    <citation type="submission" date="2016-01" db="EMBL/GenBank/DDBJ databases">
        <title>Complete genome sequence of Microbulbifer sp. CCB-MM1, a halophile isolated from Matang Mangrove Forest, Perak.</title>
        <authorList>
            <person name="Moh T.H."/>
            <person name="Dinesh B."/>
            <person name="Lau N.-S."/>
            <person name="Go F."/>
            <person name="Alexander Chong S.-C."/>
        </authorList>
    </citation>
    <scope>NUCLEOTIDE SEQUENCE [LARGE SCALE GENOMIC DNA]</scope>
    <source>
        <strain evidence="8">CCB-MM1</strain>
    </source>
</reference>
<dbReference type="PATRIC" id="fig|1769779.3.peg.1112"/>
<accession>A0A1C9W5X0</accession>
<proteinExistence type="inferred from homology"/>
<keyword evidence="3 5" id="KW-0663">Pyridoxal phosphate</keyword>
<protein>
    <submittedName>
        <fullName evidence="7">L-cysteate sulfo-lyase</fullName>
        <ecNumber evidence="7">4.4.1.25</ecNumber>
    </submittedName>
</protein>
<sequence length="335" mass="35556">MLTDKLPRQSLGFFPTPLHPLERLTQVVGGPRLFIKRDDQTGLALGGNKTRKLEFILADALAQGADAIVTAGAAQSNHCRQTAAAAALLGLECHLLLGGRAPTTAQGNLLLDQLFGCHIHWTPGHRKGEDLAEVVRYLERAGRKPYVAPYGGSSDLGALAFVGALEELQSQWSDQGGPFTHIVFASSSGGTHAGLMVGARLLGLSTRIVGINIDKGAGGERPFDEHILDLAGQAAARLGHSEPFTRDDLILDDDYLGEGYGVVGDAEREAISLLARSEGILLDPVYTGRAMAGLLALVRRGAFKPSDRVLFWHTGGAPALFAYGDQLQLGEIPTL</sequence>
<dbReference type="PANTHER" id="PTHR43780">
    <property type="entry name" value="1-AMINOCYCLOPROPANE-1-CARBOXYLATE DEAMINASE-RELATED"/>
    <property type="match status" value="1"/>
</dbReference>
<dbReference type="Proteomes" id="UP000095672">
    <property type="component" value="Chromosome"/>
</dbReference>
<evidence type="ECO:0000256" key="2">
    <source>
        <dbReference type="ARBA" id="ARBA00008639"/>
    </source>
</evidence>
<dbReference type="InterPro" id="IPR001926">
    <property type="entry name" value="TrpB-like_PALP"/>
</dbReference>
<evidence type="ECO:0000313" key="7">
    <source>
        <dbReference type="EMBL" id="AOS96555.1"/>
    </source>
</evidence>
<dbReference type="GO" id="GO:0019148">
    <property type="term" value="F:D-cysteine desulfhydrase activity"/>
    <property type="evidence" value="ECO:0007669"/>
    <property type="project" value="TreeGrafter"/>
</dbReference>
<dbReference type="EMBL" id="CP014143">
    <property type="protein sequence ID" value="AOS96555.1"/>
    <property type="molecule type" value="Genomic_DNA"/>
</dbReference>
<keyword evidence="7" id="KW-0456">Lyase</keyword>
<keyword evidence="8" id="KW-1185">Reference proteome</keyword>
<dbReference type="Gene3D" id="3.40.50.1100">
    <property type="match status" value="2"/>
</dbReference>
<feature type="modified residue" description="N6-(pyridoxal phosphate)lysine" evidence="5">
    <location>
        <position position="49"/>
    </location>
</feature>
<dbReference type="InterPro" id="IPR027278">
    <property type="entry name" value="ACCD_DCysDesulf"/>
</dbReference>
<dbReference type="InterPro" id="IPR036052">
    <property type="entry name" value="TrpB-like_PALP_sf"/>
</dbReference>
<dbReference type="EC" id="4.4.1.25" evidence="7"/>